<protein>
    <submittedName>
        <fullName evidence="3 4">Uncharacterized protein LOC104222049</fullName>
    </submittedName>
</protein>
<name>A0A1U7VYT3_NICSY</name>
<proteinExistence type="predicted"/>
<gene>
    <name evidence="3 4 5" type="primary">LOC104222049</name>
</gene>
<evidence type="ECO:0000256" key="1">
    <source>
        <dbReference type="SAM" id="MobiDB-lite"/>
    </source>
</evidence>
<evidence type="ECO:0000313" key="2">
    <source>
        <dbReference type="Proteomes" id="UP000189701"/>
    </source>
</evidence>
<dbReference type="RefSeq" id="XP_009771527.1">
    <property type="nucleotide sequence ID" value="XM_009773225.1"/>
</dbReference>
<organism evidence="2 4">
    <name type="scientific">Nicotiana sylvestris</name>
    <name type="common">Wood tobacco</name>
    <name type="synonym">South American tobacco</name>
    <dbReference type="NCBI Taxonomy" id="4096"/>
    <lineage>
        <taxon>Eukaryota</taxon>
        <taxon>Viridiplantae</taxon>
        <taxon>Streptophyta</taxon>
        <taxon>Embryophyta</taxon>
        <taxon>Tracheophyta</taxon>
        <taxon>Spermatophyta</taxon>
        <taxon>Magnoliopsida</taxon>
        <taxon>eudicotyledons</taxon>
        <taxon>Gunneridae</taxon>
        <taxon>Pentapetalae</taxon>
        <taxon>asterids</taxon>
        <taxon>lamiids</taxon>
        <taxon>Solanales</taxon>
        <taxon>Solanaceae</taxon>
        <taxon>Nicotianoideae</taxon>
        <taxon>Nicotianeae</taxon>
        <taxon>Nicotiana</taxon>
    </lineage>
</organism>
<accession>A0A1U7VYT3</accession>
<dbReference type="RefSeq" id="XP_009771529.1">
    <property type="nucleotide sequence ID" value="XM_009773227.1"/>
</dbReference>
<keyword evidence="2" id="KW-1185">Reference proteome</keyword>
<feature type="compositionally biased region" description="Basic and acidic residues" evidence="1">
    <location>
        <begin position="103"/>
        <end position="113"/>
    </location>
</feature>
<evidence type="ECO:0000313" key="4">
    <source>
        <dbReference type="RefSeq" id="XP_009771528.1"/>
    </source>
</evidence>
<dbReference type="Proteomes" id="UP000189701">
    <property type="component" value="Unplaced"/>
</dbReference>
<sequence length="170" mass="19442">MEESDYLKQKKQSSVAADNQPLLPTSHLCTLKRNEPDTSASSSQQLEWLTMITWNVNAKCSKSDEDQNKSAQKKRSGKHNEESEEESDEEQHTSAQKKKRSKHSEEREEERKGKSLAIRNVLSQFSPHIIILQETSETQGWDNTRFEVMSLSEGAGIVLLWDKQHLKCIG</sequence>
<dbReference type="AlphaFoldDB" id="A0A1U7VYT3"/>
<feature type="region of interest" description="Disordered" evidence="1">
    <location>
        <begin position="60"/>
        <end position="115"/>
    </location>
</feature>
<dbReference type="GeneID" id="104222049"/>
<dbReference type="RefSeq" id="XP_009771528.1">
    <property type="nucleotide sequence ID" value="XM_009773226.1"/>
</dbReference>
<evidence type="ECO:0000313" key="5">
    <source>
        <dbReference type="RefSeq" id="XP_009771529.1"/>
    </source>
</evidence>
<reference evidence="2" key="1">
    <citation type="journal article" date="2013" name="Genome Biol.">
        <title>Reference genomes and transcriptomes of Nicotiana sylvestris and Nicotiana tomentosiformis.</title>
        <authorList>
            <person name="Sierro N."/>
            <person name="Battey J.N."/>
            <person name="Ouadi S."/>
            <person name="Bovet L."/>
            <person name="Goepfert S."/>
            <person name="Bakaher N."/>
            <person name="Peitsch M.C."/>
            <person name="Ivanov N.V."/>
        </authorList>
    </citation>
    <scope>NUCLEOTIDE SEQUENCE [LARGE SCALE GENOMIC DNA]</scope>
</reference>
<feature type="region of interest" description="Disordered" evidence="1">
    <location>
        <begin position="1"/>
        <end position="45"/>
    </location>
</feature>
<reference evidence="3 4" key="2">
    <citation type="submission" date="2025-04" db="UniProtKB">
        <authorList>
            <consortium name="RefSeq"/>
        </authorList>
    </citation>
    <scope>IDENTIFICATION</scope>
    <source>
        <tissue evidence="3 4">Leaf</tissue>
    </source>
</reference>
<dbReference type="KEGG" id="nsy:104222049"/>
<evidence type="ECO:0000313" key="3">
    <source>
        <dbReference type="RefSeq" id="XP_009771527.1"/>
    </source>
</evidence>